<dbReference type="PANTHER" id="PTHR46268:SF15">
    <property type="entry name" value="UNIVERSAL STRESS PROTEIN HP_0031"/>
    <property type="match status" value="1"/>
</dbReference>
<protein>
    <submittedName>
        <fullName evidence="3">Universal stress protein</fullName>
    </submittedName>
</protein>
<dbReference type="Proteomes" id="UP001562159">
    <property type="component" value="Unassembled WGS sequence"/>
</dbReference>
<comment type="similarity">
    <text evidence="1">Belongs to the universal stress protein A family.</text>
</comment>
<dbReference type="Gene3D" id="3.40.50.12370">
    <property type="match status" value="1"/>
</dbReference>
<dbReference type="CDD" id="cd00293">
    <property type="entry name" value="USP-like"/>
    <property type="match status" value="1"/>
</dbReference>
<proteinExistence type="inferred from homology"/>
<evidence type="ECO:0000256" key="1">
    <source>
        <dbReference type="ARBA" id="ARBA00008791"/>
    </source>
</evidence>
<comment type="caution">
    <text evidence="3">The sequence shown here is derived from an EMBL/GenBank/DDBJ whole genome shotgun (WGS) entry which is preliminary data.</text>
</comment>
<evidence type="ECO:0000313" key="3">
    <source>
        <dbReference type="EMBL" id="MEY2184298.1"/>
    </source>
</evidence>
<sequence>MIMLIDESRAVPRASSQQAATPTLGFRDVLALVTSSGPWSPALLAAVEIASRWNADLTACYVPVDLREQRPAESAPAIAEPPGESEYERPDESLAFAQFALERGVAHASWAVTRTPIAPTLRHLGAWHDLAVIERDIVDAAHIFDVLAEGLLSARLPCILLPPRWSGSLAFDRIVIGWNGSFESTRALRSALPLLRLARQVVLVNGELRTPDEHSTGVAEPDPFAYLVRHGVAAKLHHIQVPPDEAGLALLRHAHVLRADLLVMGAYGRSRIRERLLGGATRHVMANADMPVFMQH</sequence>
<dbReference type="InterPro" id="IPR006015">
    <property type="entry name" value="Universal_stress_UspA"/>
</dbReference>
<reference evidence="3 4" key="1">
    <citation type="submission" date="2024-07" db="EMBL/GenBank/DDBJ databases">
        <title>Molecular mechanisms and environmental adaptations of flagellar loss and biofilm growth of Rhodanobacter under environmental stress.</title>
        <authorList>
            <person name="Chen M."/>
        </authorList>
    </citation>
    <scope>NUCLEOTIDE SEQUENCE [LARGE SCALE GENOMIC DNA]</scope>
    <source>
        <strain evidence="3 4">RS22</strain>
    </source>
</reference>
<keyword evidence="4" id="KW-1185">Reference proteome</keyword>
<gene>
    <name evidence="3" type="ORF">AB7878_17950</name>
</gene>
<dbReference type="InterPro" id="IPR006016">
    <property type="entry name" value="UspA"/>
</dbReference>
<organism evidence="3 4">
    <name type="scientific">Rhodanobacter humi</name>
    <dbReference type="NCBI Taxonomy" id="1888173"/>
    <lineage>
        <taxon>Bacteria</taxon>
        <taxon>Pseudomonadati</taxon>
        <taxon>Pseudomonadota</taxon>
        <taxon>Gammaproteobacteria</taxon>
        <taxon>Lysobacterales</taxon>
        <taxon>Rhodanobacteraceae</taxon>
        <taxon>Rhodanobacter</taxon>
    </lineage>
</organism>
<feature type="domain" description="UspA" evidence="2">
    <location>
        <begin position="171"/>
        <end position="294"/>
    </location>
</feature>
<dbReference type="SUPFAM" id="SSF52402">
    <property type="entry name" value="Adenine nucleotide alpha hydrolases-like"/>
    <property type="match status" value="1"/>
</dbReference>
<dbReference type="PANTHER" id="PTHR46268">
    <property type="entry name" value="STRESS RESPONSE PROTEIN NHAX"/>
    <property type="match status" value="1"/>
</dbReference>
<dbReference type="EMBL" id="JBGBPY010000001">
    <property type="protein sequence ID" value="MEY2184298.1"/>
    <property type="molecule type" value="Genomic_DNA"/>
</dbReference>
<evidence type="ECO:0000313" key="4">
    <source>
        <dbReference type="Proteomes" id="UP001562159"/>
    </source>
</evidence>
<evidence type="ECO:0000259" key="2">
    <source>
        <dbReference type="Pfam" id="PF00582"/>
    </source>
</evidence>
<dbReference type="PRINTS" id="PR01438">
    <property type="entry name" value="UNVRSLSTRESS"/>
</dbReference>
<accession>A0ABV4AXF4</accession>
<name>A0ABV4AXF4_9GAMM</name>
<dbReference type="Pfam" id="PF00582">
    <property type="entry name" value="Usp"/>
    <property type="match status" value="1"/>
</dbReference>